<evidence type="ECO:0008006" key="2">
    <source>
        <dbReference type="Google" id="ProtNLM"/>
    </source>
</evidence>
<comment type="caution">
    <text evidence="1">The sequence shown here is derived from an EMBL/GenBank/DDBJ whole genome shotgun (WGS) entry which is preliminary data.</text>
</comment>
<proteinExistence type="predicted"/>
<organism evidence="1">
    <name type="scientific">Salmonella enterica subsp. salamae serovar 47:b:1,5</name>
    <dbReference type="NCBI Taxonomy" id="1967619"/>
    <lineage>
        <taxon>Bacteria</taxon>
        <taxon>Pseudomonadati</taxon>
        <taxon>Pseudomonadota</taxon>
        <taxon>Gammaproteobacteria</taxon>
        <taxon>Enterobacterales</taxon>
        <taxon>Enterobacteriaceae</taxon>
        <taxon>Salmonella</taxon>
    </lineage>
</organism>
<dbReference type="AlphaFoldDB" id="A0A735HM26"/>
<accession>A0A735HM26</accession>
<sequence length="138" mass="16044">MTGTLNEESLNHYLQGKNYFLQKEYLYGSAFFVGWRVETSFFSLAYRLVDGQELILCHFEARNNTGLNGPVLSLTRFLEDLYRHFSGIKKISAMKATFGTESECLKRNELFLYFQKKGANIIEDQDETWFVLNVNNSI</sequence>
<gene>
    <name evidence="1" type="ORF">G4L34_004550</name>
</gene>
<name>A0A735HM26_SALER</name>
<dbReference type="EMBL" id="DAASTD010000075">
    <property type="protein sequence ID" value="HAE6919306.1"/>
    <property type="molecule type" value="Genomic_DNA"/>
</dbReference>
<protein>
    <recommendedName>
        <fullName evidence="2">Type III secretion system LEE chaperone CesD2</fullName>
    </recommendedName>
</protein>
<reference evidence="1" key="1">
    <citation type="journal article" date="2018" name="Genome Biol.">
        <title>SKESA: strategic k-mer extension for scrupulous assemblies.</title>
        <authorList>
            <person name="Souvorov A."/>
            <person name="Agarwala R."/>
            <person name="Lipman D.J."/>
        </authorList>
    </citation>
    <scope>NUCLEOTIDE SEQUENCE</scope>
    <source>
        <strain evidence="1">12-2222</strain>
    </source>
</reference>
<evidence type="ECO:0000313" key="1">
    <source>
        <dbReference type="EMBL" id="HAE6919306.1"/>
    </source>
</evidence>
<reference evidence="1" key="2">
    <citation type="submission" date="2018-07" db="EMBL/GenBank/DDBJ databases">
        <authorList>
            <consortium name="NCBI Pathogen Detection Project"/>
        </authorList>
    </citation>
    <scope>NUCLEOTIDE SEQUENCE</scope>
    <source>
        <strain evidence="1">12-2222</strain>
    </source>
</reference>